<evidence type="ECO:0000256" key="7">
    <source>
        <dbReference type="RuleBase" id="RU003346"/>
    </source>
</evidence>
<dbReference type="InterPro" id="IPR020846">
    <property type="entry name" value="MFS_dom"/>
</dbReference>
<evidence type="ECO:0000259" key="9">
    <source>
        <dbReference type="PROSITE" id="PS50850"/>
    </source>
</evidence>
<dbReference type="InterPro" id="IPR005829">
    <property type="entry name" value="Sugar_transporter_CS"/>
</dbReference>
<evidence type="ECO:0000313" key="11">
    <source>
        <dbReference type="Proteomes" id="UP000509510"/>
    </source>
</evidence>
<feature type="transmembrane region" description="Helical" evidence="8">
    <location>
        <begin position="436"/>
        <end position="455"/>
    </location>
</feature>
<comment type="similarity">
    <text evidence="2 7">Belongs to the major facilitator superfamily. Sugar transporter (TC 2.A.1.1) family.</text>
</comment>
<dbReference type="GO" id="GO:0005351">
    <property type="term" value="F:carbohydrate:proton symporter activity"/>
    <property type="evidence" value="ECO:0007669"/>
    <property type="project" value="TreeGrafter"/>
</dbReference>
<protein>
    <recommendedName>
        <fullName evidence="9">Major facilitator superfamily (MFS) profile domain-containing protein</fullName>
    </recommendedName>
</protein>
<evidence type="ECO:0000256" key="2">
    <source>
        <dbReference type="ARBA" id="ARBA00010992"/>
    </source>
</evidence>
<feature type="transmembrane region" description="Helical" evidence="8">
    <location>
        <begin position="12"/>
        <end position="34"/>
    </location>
</feature>
<keyword evidence="6 8" id="KW-0472">Membrane</keyword>
<accession>A0A7H8R2M8</accession>
<dbReference type="AlphaFoldDB" id="A0A7H8R2M8"/>
<dbReference type="Gene3D" id="1.20.1250.20">
    <property type="entry name" value="MFS general substrate transporter like domains"/>
    <property type="match status" value="1"/>
</dbReference>
<evidence type="ECO:0000313" key="10">
    <source>
        <dbReference type="EMBL" id="QKX60366.1"/>
    </source>
</evidence>
<keyword evidence="11" id="KW-1185">Reference proteome</keyword>
<dbReference type="OrthoDB" id="6133115at2759"/>
<dbReference type="KEGG" id="trg:TRUGW13939_07511"/>
<feature type="domain" description="Major facilitator superfamily (MFS) profile" evidence="9">
    <location>
        <begin position="16"/>
        <end position="459"/>
    </location>
</feature>
<dbReference type="SUPFAM" id="SSF103473">
    <property type="entry name" value="MFS general substrate transporter"/>
    <property type="match status" value="1"/>
</dbReference>
<evidence type="ECO:0000256" key="3">
    <source>
        <dbReference type="ARBA" id="ARBA00022448"/>
    </source>
</evidence>
<dbReference type="PRINTS" id="PR00171">
    <property type="entry name" value="SUGRTRNSPORT"/>
</dbReference>
<evidence type="ECO:0000256" key="5">
    <source>
        <dbReference type="ARBA" id="ARBA00022989"/>
    </source>
</evidence>
<dbReference type="GO" id="GO:0016020">
    <property type="term" value="C:membrane"/>
    <property type="evidence" value="ECO:0007669"/>
    <property type="project" value="UniProtKB-SubCell"/>
</dbReference>
<dbReference type="RefSeq" id="XP_035346543.1">
    <property type="nucleotide sequence ID" value="XM_035490650.1"/>
</dbReference>
<organism evidence="10 11">
    <name type="scientific">Talaromyces rugulosus</name>
    <name type="common">Penicillium rugulosum</name>
    <dbReference type="NCBI Taxonomy" id="121627"/>
    <lineage>
        <taxon>Eukaryota</taxon>
        <taxon>Fungi</taxon>
        <taxon>Dikarya</taxon>
        <taxon>Ascomycota</taxon>
        <taxon>Pezizomycotina</taxon>
        <taxon>Eurotiomycetes</taxon>
        <taxon>Eurotiomycetidae</taxon>
        <taxon>Eurotiales</taxon>
        <taxon>Trichocomaceae</taxon>
        <taxon>Talaromyces</taxon>
        <taxon>Talaromyces sect. Islandici</taxon>
    </lineage>
</organism>
<sequence>MGLLLGLRGRNLYRLMRVLCGLSFMMYGYDAGVLGGILSHPPFLQAMGNPTDNWTIPMISSSYTLAACVTSLFVTSFSFRIGRRGCIIIGCGGAIIGAAIQSSSYGVPQIIVGRLVTGFGIGCISSSVPTYLAETGVNMGDRGPAAALNGALLISGVPLAYWIDYGFTKTYTQASWRVPIALQCIFAIIGGGLMIFMPDTPRWYYAKMRIEEGDSVLCRLHDKPLDDPQVQETKREILAAMESELEANKSLRWTQFLTMGIVDRSPLRIARRLSMCFWITFIREWMGVNVVVYYSTIILGNTGISPELVTLMAGVMNTVFALGTIPLIFTIERFGRRKIMFWGAVGLSIALLIFIIMIALPHQTTATQWTAVAFIFIFIFIFGYSWQGIIWLYAVEISPLEYRHIGASFASFGEWLSSFLTVFAGPIGIAQVGWRMYLWILVGDLVGCAFIYFLCPETGNRTLEQVDELFYVQSRSDKESIIKVPIEKSGV</sequence>
<proteinExistence type="inferred from homology"/>
<feature type="transmembrane region" description="Helical" evidence="8">
    <location>
        <begin position="145"/>
        <end position="163"/>
    </location>
</feature>
<evidence type="ECO:0000256" key="8">
    <source>
        <dbReference type="SAM" id="Phobius"/>
    </source>
</evidence>
<keyword evidence="5 8" id="KW-1133">Transmembrane helix</keyword>
<keyword evidence="4 8" id="KW-0812">Transmembrane</keyword>
<feature type="transmembrane region" description="Helical" evidence="8">
    <location>
        <begin position="341"/>
        <end position="360"/>
    </location>
</feature>
<dbReference type="PANTHER" id="PTHR48022">
    <property type="entry name" value="PLASTIDIC GLUCOSE TRANSPORTER 4"/>
    <property type="match status" value="1"/>
</dbReference>
<gene>
    <name evidence="10" type="ORF">TRUGW13939_07511</name>
</gene>
<dbReference type="PROSITE" id="PS50850">
    <property type="entry name" value="MFS"/>
    <property type="match status" value="1"/>
</dbReference>
<dbReference type="GeneID" id="55995002"/>
<dbReference type="InterPro" id="IPR005828">
    <property type="entry name" value="MFS_sugar_transport-like"/>
</dbReference>
<feature type="transmembrane region" description="Helical" evidence="8">
    <location>
        <begin position="86"/>
        <end position="105"/>
    </location>
</feature>
<dbReference type="NCBIfam" id="TIGR00879">
    <property type="entry name" value="SP"/>
    <property type="match status" value="1"/>
</dbReference>
<dbReference type="InterPro" id="IPR003663">
    <property type="entry name" value="Sugar/inositol_transpt"/>
</dbReference>
<dbReference type="EMBL" id="CP055901">
    <property type="protein sequence ID" value="QKX60366.1"/>
    <property type="molecule type" value="Genomic_DNA"/>
</dbReference>
<keyword evidence="3 7" id="KW-0813">Transport</keyword>
<evidence type="ECO:0000256" key="6">
    <source>
        <dbReference type="ARBA" id="ARBA00023136"/>
    </source>
</evidence>
<evidence type="ECO:0000256" key="1">
    <source>
        <dbReference type="ARBA" id="ARBA00004141"/>
    </source>
</evidence>
<comment type="subcellular location">
    <subcellularLocation>
        <location evidence="1">Membrane</location>
        <topology evidence="1">Multi-pass membrane protein</topology>
    </subcellularLocation>
</comment>
<dbReference type="PROSITE" id="PS00216">
    <property type="entry name" value="SUGAR_TRANSPORT_1"/>
    <property type="match status" value="1"/>
</dbReference>
<feature type="transmembrane region" description="Helical" evidence="8">
    <location>
        <begin position="54"/>
        <end position="74"/>
    </location>
</feature>
<evidence type="ECO:0000256" key="4">
    <source>
        <dbReference type="ARBA" id="ARBA00022692"/>
    </source>
</evidence>
<dbReference type="InterPro" id="IPR036259">
    <property type="entry name" value="MFS_trans_sf"/>
</dbReference>
<dbReference type="Pfam" id="PF00083">
    <property type="entry name" value="Sugar_tr"/>
    <property type="match status" value="1"/>
</dbReference>
<dbReference type="PANTHER" id="PTHR48022:SF2">
    <property type="entry name" value="PLASTIDIC GLUCOSE TRANSPORTER 4"/>
    <property type="match status" value="1"/>
</dbReference>
<reference evidence="11" key="1">
    <citation type="submission" date="2020-06" db="EMBL/GenBank/DDBJ databases">
        <title>A chromosome-scale genome assembly of Talaromyces rugulosus W13939.</title>
        <authorList>
            <person name="Wang B."/>
            <person name="Guo L."/>
            <person name="Ye K."/>
            <person name="Wang L."/>
        </authorList>
    </citation>
    <scope>NUCLEOTIDE SEQUENCE [LARGE SCALE GENOMIC DNA]</scope>
    <source>
        <strain evidence="11">W13939</strain>
    </source>
</reference>
<name>A0A7H8R2M8_TALRU</name>
<feature type="transmembrane region" description="Helical" evidence="8">
    <location>
        <begin position="372"/>
        <end position="395"/>
    </location>
</feature>
<feature type="transmembrane region" description="Helical" evidence="8">
    <location>
        <begin position="111"/>
        <end position="133"/>
    </location>
</feature>
<dbReference type="InterPro" id="IPR050360">
    <property type="entry name" value="MFS_Sugar_Transporters"/>
</dbReference>
<dbReference type="Proteomes" id="UP000509510">
    <property type="component" value="Chromosome IV"/>
</dbReference>
<feature type="transmembrane region" description="Helical" evidence="8">
    <location>
        <begin position="308"/>
        <end position="329"/>
    </location>
</feature>
<feature type="transmembrane region" description="Helical" evidence="8">
    <location>
        <begin position="275"/>
        <end position="296"/>
    </location>
</feature>
<feature type="transmembrane region" description="Helical" evidence="8">
    <location>
        <begin position="407"/>
        <end position="430"/>
    </location>
</feature>
<feature type="transmembrane region" description="Helical" evidence="8">
    <location>
        <begin position="175"/>
        <end position="197"/>
    </location>
</feature>